<dbReference type="InterPro" id="IPR000731">
    <property type="entry name" value="SSD"/>
</dbReference>
<keyword evidence="6 8" id="KW-0472">Membrane</keyword>
<dbReference type="Proteomes" id="UP000660339">
    <property type="component" value="Unassembled WGS sequence"/>
</dbReference>
<gene>
    <name evidence="10" type="ORF">Cme02nite_47420</name>
</gene>
<dbReference type="Pfam" id="PF03176">
    <property type="entry name" value="MMPL"/>
    <property type="match status" value="2"/>
</dbReference>
<evidence type="ECO:0000256" key="2">
    <source>
        <dbReference type="ARBA" id="ARBA00010157"/>
    </source>
</evidence>
<reference evidence="10" key="1">
    <citation type="submission" date="2021-01" db="EMBL/GenBank/DDBJ databases">
        <title>Whole genome shotgun sequence of Catellatospora methionotrophica NBRC 14553.</title>
        <authorList>
            <person name="Komaki H."/>
            <person name="Tamura T."/>
        </authorList>
    </citation>
    <scope>NUCLEOTIDE SEQUENCE</scope>
    <source>
        <strain evidence="10">NBRC 14553</strain>
    </source>
</reference>
<accession>A0A8J3LPA9</accession>
<dbReference type="InterPro" id="IPR004869">
    <property type="entry name" value="MMPL_dom"/>
</dbReference>
<dbReference type="RefSeq" id="WP_166385561.1">
    <property type="nucleotide sequence ID" value="NZ_BAAATT010000003.1"/>
</dbReference>
<feature type="transmembrane region" description="Helical" evidence="8">
    <location>
        <begin position="695"/>
        <end position="725"/>
    </location>
</feature>
<evidence type="ECO:0000256" key="7">
    <source>
        <dbReference type="SAM" id="MobiDB-lite"/>
    </source>
</evidence>
<feature type="transmembrane region" description="Helical" evidence="8">
    <location>
        <begin position="589"/>
        <end position="610"/>
    </location>
</feature>
<feature type="transmembrane region" description="Helical" evidence="8">
    <location>
        <begin position="390"/>
        <end position="410"/>
    </location>
</feature>
<evidence type="ECO:0000259" key="9">
    <source>
        <dbReference type="PROSITE" id="PS50156"/>
    </source>
</evidence>
<feature type="transmembrane region" description="Helical" evidence="8">
    <location>
        <begin position="333"/>
        <end position="355"/>
    </location>
</feature>
<keyword evidence="5 8" id="KW-1133">Transmembrane helix</keyword>
<feature type="compositionally biased region" description="Low complexity" evidence="7">
    <location>
        <begin position="757"/>
        <end position="775"/>
    </location>
</feature>
<feature type="domain" description="SSD" evidence="9">
    <location>
        <begin position="589"/>
        <end position="720"/>
    </location>
</feature>
<protein>
    <recommendedName>
        <fullName evidence="9">SSD domain-containing protein</fullName>
    </recommendedName>
</protein>
<dbReference type="Gene3D" id="1.20.1640.10">
    <property type="entry name" value="Multidrug efflux transporter AcrB transmembrane domain"/>
    <property type="match status" value="2"/>
</dbReference>
<dbReference type="PANTHER" id="PTHR33406">
    <property type="entry name" value="MEMBRANE PROTEIN MJ1562-RELATED"/>
    <property type="match status" value="1"/>
</dbReference>
<feature type="transmembrane region" description="Helical" evidence="8">
    <location>
        <begin position="563"/>
        <end position="582"/>
    </location>
</feature>
<feature type="transmembrane region" description="Helical" evidence="8">
    <location>
        <begin position="622"/>
        <end position="648"/>
    </location>
</feature>
<feature type="region of interest" description="Disordered" evidence="7">
    <location>
        <begin position="742"/>
        <end position="789"/>
    </location>
</feature>
<feature type="transmembrane region" description="Helical" evidence="8">
    <location>
        <begin position="224"/>
        <end position="240"/>
    </location>
</feature>
<name>A0A8J3LPA9_9ACTN</name>
<evidence type="ECO:0000256" key="5">
    <source>
        <dbReference type="ARBA" id="ARBA00022989"/>
    </source>
</evidence>
<organism evidence="10 11">
    <name type="scientific">Catellatospora methionotrophica</name>
    <dbReference type="NCBI Taxonomy" id="121620"/>
    <lineage>
        <taxon>Bacteria</taxon>
        <taxon>Bacillati</taxon>
        <taxon>Actinomycetota</taxon>
        <taxon>Actinomycetes</taxon>
        <taxon>Micromonosporales</taxon>
        <taxon>Micromonosporaceae</taxon>
        <taxon>Catellatospora</taxon>
    </lineage>
</organism>
<sequence>MTQDEMPRSRWRPSLVLDWYARIVVALRWPIVAGWLAATAAAMIYLPPLGQGGSDLGQLVSVNNPAVQSEVRSFDKFGFPLLSRVSIVQRDPNGLSPAVQAEALQRAKALSDGTLPDAGPILAAIPVTNSLQLLPGSRENGTTVITMLFTSPEVSFASQLKAAQDFAARHYDADDHVVGVTGSVPARVEQGDIVLSHLPWLEAITIAAVFIIVAFAFRSLIAPLLALAVAGVAIMLTMHVGGELAGRFGVPVPQETQPLLVALLLGVVTDYVVFYLSGMRTRLAAGEDRLEAARQAGARFTPIIATAGATAAAGTGALIVADSAAFRAFGPGMALAVLIGMLVSVTLVPALLAIVGHRALGRSGRPRDDDGQVDPEHTGGRWARLLTRPWVALPVLLLCTGGLVAAALPARHMALGVSFVEALPADHPARQAADAAEAGFSAGILSPTEVLLEGDGVAGRTEQLTRLQEALAKRPGIAAVMGPGDKLVPSDLKVFQAADGSAARYLLILADEPLGATAVQTLTRLEDELPGLLQAAQLDGVRTSVGGDTAVAQVIVDQTVSDLGRIALAALAANLLFLMLYLRALWAPLALLACSVLAIGATLGVTTWLFQDHLDADGLTFYVPFAAAVLLVALGSDYNIFGIGPAWNEARRRPLREALAMTLPQSARAIRVAAFTLAVSFGLLAIVPLRPFRELAFALAVGILIDAFVVRSILAPALLTVMEAVGGEAGMKRMRKIVHVRRPEPEPAGPGSGIGTADDPAVPVAAPPAEKAVPAQRARAADVSESASD</sequence>
<evidence type="ECO:0000256" key="1">
    <source>
        <dbReference type="ARBA" id="ARBA00004651"/>
    </source>
</evidence>
<comment type="caution">
    <text evidence="10">The sequence shown here is derived from an EMBL/GenBank/DDBJ whole genome shotgun (WGS) entry which is preliminary data.</text>
</comment>
<comment type="similarity">
    <text evidence="2">Belongs to the resistance-nodulation-cell division (RND) (TC 2.A.6) family. MmpL subfamily.</text>
</comment>
<dbReference type="PANTHER" id="PTHR33406:SF6">
    <property type="entry name" value="MEMBRANE PROTEIN YDGH-RELATED"/>
    <property type="match status" value="1"/>
</dbReference>
<feature type="transmembrane region" description="Helical" evidence="8">
    <location>
        <begin position="20"/>
        <end position="46"/>
    </location>
</feature>
<keyword evidence="11" id="KW-1185">Reference proteome</keyword>
<dbReference type="GO" id="GO:0005886">
    <property type="term" value="C:plasma membrane"/>
    <property type="evidence" value="ECO:0007669"/>
    <property type="project" value="UniProtKB-SubCell"/>
</dbReference>
<evidence type="ECO:0000256" key="3">
    <source>
        <dbReference type="ARBA" id="ARBA00022475"/>
    </source>
</evidence>
<dbReference type="PROSITE" id="PS50156">
    <property type="entry name" value="SSD"/>
    <property type="match status" value="1"/>
</dbReference>
<dbReference type="SUPFAM" id="SSF82866">
    <property type="entry name" value="Multidrug efflux transporter AcrB transmembrane domain"/>
    <property type="match status" value="2"/>
</dbReference>
<evidence type="ECO:0000313" key="11">
    <source>
        <dbReference type="Proteomes" id="UP000660339"/>
    </source>
</evidence>
<keyword evidence="3" id="KW-1003">Cell membrane</keyword>
<evidence type="ECO:0000256" key="4">
    <source>
        <dbReference type="ARBA" id="ARBA00022692"/>
    </source>
</evidence>
<feature type="transmembrane region" description="Helical" evidence="8">
    <location>
        <begin position="260"/>
        <end position="279"/>
    </location>
</feature>
<proteinExistence type="inferred from homology"/>
<evidence type="ECO:0000256" key="6">
    <source>
        <dbReference type="ARBA" id="ARBA00023136"/>
    </source>
</evidence>
<feature type="transmembrane region" description="Helical" evidence="8">
    <location>
        <begin position="198"/>
        <end position="217"/>
    </location>
</feature>
<keyword evidence="4 8" id="KW-0812">Transmembrane</keyword>
<comment type="subcellular location">
    <subcellularLocation>
        <location evidence="1">Cell membrane</location>
        <topology evidence="1">Multi-pass membrane protein</topology>
    </subcellularLocation>
</comment>
<dbReference type="EMBL" id="BONJ01000026">
    <property type="protein sequence ID" value="GIG16410.1"/>
    <property type="molecule type" value="Genomic_DNA"/>
</dbReference>
<feature type="transmembrane region" description="Helical" evidence="8">
    <location>
        <begin position="300"/>
        <end position="321"/>
    </location>
</feature>
<dbReference type="AlphaFoldDB" id="A0A8J3LPA9"/>
<dbReference type="InterPro" id="IPR050545">
    <property type="entry name" value="Mycobact_MmpL"/>
</dbReference>
<evidence type="ECO:0000313" key="10">
    <source>
        <dbReference type="EMBL" id="GIG16410.1"/>
    </source>
</evidence>
<feature type="transmembrane region" description="Helical" evidence="8">
    <location>
        <begin position="669"/>
        <end position="689"/>
    </location>
</feature>
<evidence type="ECO:0000256" key="8">
    <source>
        <dbReference type="SAM" id="Phobius"/>
    </source>
</evidence>